<proteinExistence type="predicted"/>
<reference evidence="3" key="1">
    <citation type="submission" date="2016-06" db="UniProtKB">
        <authorList>
            <consortium name="WormBaseParasite"/>
        </authorList>
    </citation>
    <scope>IDENTIFICATION</scope>
</reference>
<name>A0A183J7I6_9BILA</name>
<keyword evidence="2" id="KW-1185">Reference proteome</keyword>
<dbReference type="WBParaSite" id="SBAD_0001223001-mRNA-1">
    <property type="protein sequence ID" value="SBAD_0001223001-mRNA-1"/>
    <property type="gene ID" value="SBAD_0001223001"/>
</dbReference>
<evidence type="ECO:0000313" key="3">
    <source>
        <dbReference type="WBParaSite" id="SBAD_0001223001-mRNA-1"/>
    </source>
</evidence>
<dbReference type="EMBL" id="UZAM01016463">
    <property type="protein sequence ID" value="VDP43340.1"/>
    <property type="molecule type" value="Genomic_DNA"/>
</dbReference>
<accession>A0A183J7I6</accession>
<protein>
    <submittedName>
        <fullName evidence="3">Ovule protein</fullName>
    </submittedName>
</protein>
<evidence type="ECO:0000313" key="2">
    <source>
        <dbReference type="Proteomes" id="UP000270296"/>
    </source>
</evidence>
<organism evidence="3">
    <name type="scientific">Soboliphyme baturini</name>
    <dbReference type="NCBI Taxonomy" id="241478"/>
    <lineage>
        <taxon>Eukaryota</taxon>
        <taxon>Metazoa</taxon>
        <taxon>Ecdysozoa</taxon>
        <taxon>Nematoda</taxon>
        <taxon>Enoplea</taxon>
        <taxon>Dorylaimia</taxon>
        <taxon>Dioctophymatida</taxon>
        <taxon>Dioctophymatoidea</taxon>
        <taxon>Soboliphymatidae</taxon>
        <taxon>Soboliphyme</taxon>
    </lineage>
</organism>
<evidence type="ECO:0000313" key="1">
    <source>
        <dbReference type="EMBL" id="VDP43340.1"/>
    </source>
</evidence>
<dbReference type="Proteomes" id="UP000270296">
    <property type="component" value="Unassembled WGS sequence"/>
</dbReference>
<sequence length="139" mass="15591">MINFPQKHCSVSAVAEPSWSVNGGVLAQDIEHQNLTYIWSDVKDYKPLCTTNMTDQDEGVCSIGGEFDDSTITEASVRPLLSSIWKCLNDSVDDLDYQHFPVSCEPRGSSLVENWSEITGMEPERAHFDCFDCESHIKL</sequence>
<reference evidence="1 2" key="2">
    <citation type="submission" date="2018-11" db="EMBL/GenBank/DDBJ databases">
        <authorList>
            <consortium name="Pathogen Informatics"/>
        </authorList>
    </citation>
    <scope>NUCLEOTIDE SEQUENCE [LARGE SCALE GENOMIC DNA]</scope>
</reference>
<gene>
    <name evidence="1" type="ORF">SBAD_LOCUS11834</name>
</gene>
<dbReference type="AlphaFoldDB" id="A0A183J7I6"/>